<name>A0A923LHZ9_9FIRM</name>
<protein>
    <submittedName>
        <fullName evidence="3">ANTAR domain-containing protein</fullName>
    </submittedName>
</protein>
<dbReference type="Pfam" id="PF03861">
    <property type="entry name" value="ANTAR"/>
    <property type="match status" value="1"/>
</dbReference>
<feature type="coiled-coil region" evidence="1">
    <location>
        <begin position="118"/>
        <end position="145"/>
    </location>
</feature>
<dbReference type="InterPro" id="IPR011006">
    <property type="entry name" value="CheY-like_superfamily"/>
</dbReference>
<dbReference type="EMBL" id="JACOPF010000001">
    <property type="protein sequence ID" value="MBC5689137.1"/>
    <property type="molecule type" value="Genomic_DNA"/>
</dbReference>
<feature type="domain" description="ANTAR" evidence="2">
    <location>
        <begin position="115"/>
        <end position="176"/>
    </location>
</feature>
<evidence type="ECO:0000259" key="2">
    <source>
        <dbReference type="PROSITE" id="PS50921"/>
    </source>
</evidence>
<evidence type="ECO:0000313" key="4">
    <source>
        <dbReference type="Proteomes" id="UP000652477"/>
    </source>
</evidence>
<keyword evidence="4" id="KW-1185">Reference proteome</keyword>
<proteinExistence type="predicted"/>
<gene>
    <name evidence="3" type="ORF">H8S37_09385</name>
</gene>
<keyword evidence="1" id="KW-0175">Coiled coil</keyword>
<reference evidence="3" key="1">
    <citation type="submission" date="2020-08" db="EMBL/GenBank/DDBJ databases">
        <title>Genome public.</title>
        <authorList>
            <person name="Liu C."/>
            <person name="Sun Q."/>
        </authorList>
    </citation>
    <scope>NUCLEOTIDE SEQUENCE</scope>
    <source>
        <strain evidence="3">NSJ-55</strain>
    </source>
</reference>
<comment type="caution">
    <text evidence="3">The sequence shown here is derived from an EMBL/GenBank/DDBJ whole genome shotgun (WGS) entry which is preliminary data.</text>
</comment>
<sequence>MSIVIVALPKIEDAKRICKVLISHGFENVVPCGTAASALIAANDAEKGLIISGYRLPDMYYTQLSECIPKYYELLLVGSLSKVSEAEGSVMALATPLKIYELVNTVEMMLTQVERRYKKDKKRTEERSEKDIKDIQNAKRLLMERNHLTEEAAYRYIQKCSMDNGVNMAETAQMILMLIDAEC</sequence>
<dbReference type="AlphaFoldDB" id="A0A923LHZ9"/>
<organism evidence="3 4">
    <name type="scientific">Mediterraneibacter hominis</name>
    <dbReference type="NCBI Taxonomy" id="2763054"/>
    <lineage>
        <taxon>Bacteria</taxon>
        <taxon>Bacillati</taxon>
        <taxon>Bacillota</taxon>
        <taxon>Clostridia</taxon>
        <taxon>Lachnospirales</taxon>
        <taxon>Lachnospiraceae</taxon>
        <taxon>Mediterraneibacter</taxon>
    </lineage>
</organism>
<evidence type="ECO:0000313" key="3">
    <source>
        <dbReference type="EMBL" id="MBC5689137.1"/>
    </source>
</evidence>
<dbReference type="Gene3D" id="1.10.10.10">
    <property type="entry name" value="Winged helix-like DNA-binding domain superfamily/Winged helix DNA-binding domain"/>
    <property type="match status" value="1"/>
</dbReference>
<dbReference type="RefSeq" id="WP_186875700.1">
    <property type="nucleotide sequence ID" value="NZ_JACOPF010000001.1"/>
</dbReference>
<accession>A0A923LHZ9</accession>
<evidence type="ECO:0000256" key="1">
    <source>
        <dbReference type="SAM" id="Coils"/>
    </source>
</evidence>
<dbReference type="InterPro" id="IPR005561">
    <property type="entry name" value="ANTAR"/>
</dbReference>
<dbReference type="GO" id="GO:0003723">
    <property type="term" value="F:RNA binding"/>
    <property type="evidence" value="ECO:0007669"/>
    <property type="project" value="InterPro"/>
</dbReference>
<dbReference type="SMART" id="SM01012">
    <property type="entry name" value="ANTAR"/>
    <property type="match status" value="1"/>
</dbReference>
<dbReference type="SUPFAM" id="SSF52172">
    <property type="entry name" value="CheY-like"/>
    <property type="match status" value="1"/>
</dbReference>
<dbReference type="InterPro" id="IPR036388">
    <property type="entry name" value="WH-like_DNA-bd_sf"/>
</dbReference>
<dbReference type="PROSITE" id="PS50921">
    <property type="entry name" value="ANTAR"/>
    <property type="match status" value="1"/>
</dbReference>
<dbReference type="Proteomes" id="UP000652477">
    <property type="component" value="Unassembled WGS sequence"/>
</dbReference>